<name>A0A9P5Y1E0_9AGAR</name>
<dbReference type="OrthoDB" id="3061174at2759"/>
<evidence type="ECO:0000313" key="2">
    <source>
        <dbReference type="EMBL" id="KAF9460924.1"/>
    </source>
</evidence>
<feature type="compositionally biased region" description="Polar residues" evidence="1">
    <location>
        <begin position="595"/>
        <end position="609"/>
    </location>
</feature>
<feature type="compositionally biased region" description="Acidic residues" evidence="1">
    <location>
        <begin position="235"/>
        <end position="244"/>
    </location>
</feature>
<proteinExistence type="predicted"/>
<dbReference type="Proteomes" id="UP000807353">
    <property type="component" value="Unassembled WGS sequence"/>
</dbReference>
<sequence>MDRPSNITVLPPASSDTYRKPEIINKLAWHRPLFASGFDCGWEPSSSPNTSLLSSPGIFSDVPVSFRNKPSNMSGHCLAAGRAYDCVTKHEELIVSTLTRCGWEGEYMIQVGFNEELLRLEQGTLQEIHIFFENDVDMFVRERLVAILEPFPIHFHTPSATHCVPEFPLKENSFWESWARHGIYRAINQPAMDNDTQSWTGGGSHSFPSAKSSSEGGSDGARSGREREGSNSGSDDSESGDGDDNGNSNFSKILGKRVQKPTHRGLSVPFSSTLTCEGDDMALGLHPSMRFKTHACIDIKMESNITSNAHPSNSKWSGPWLEAKMTLLDAGIQEDASLGTLGYSLGLSQVRFVTSSCPSSILHFSPTTVCAEDDGIITKSEKTRKGGIQATLSANPSVRLEGTFGSSSGEETVQKRWEILPHCFGNDRNEITGDLQTTMMWKYVHNDKCYQRKAGNVFNSRPSAIFGLSRLARKMPVFEIEVIMHYSCASTPSRAFSGGWLWTGGNQVPAYMNFLHQTSVLVDLEKTEGNSWVVGLGANDRQEPDQLGAPFPLVVEQAESDTVRESACNVSLGRALYGCIGLSAEERKNARPLLSNITLPSSPAGSLQGSPPSSATTSPLPSPSSSPPSSSKAGRGGAEYITRIPAGYVVNGRQFKDKSSALRMANMFKNMANIRHSP</sequence>
<dbReference type="AlphaFoldDB" id="A0A9P5Y1E0"/>
<dbReference type="EMBL" id="MU150292">
    <property type="protein sequence ID" value="KAF9460924.1"/>
    <property type="molecule type" value="Genomic_DNA"/>
</dbReference>
<feature type="region of interest" description="Disordered" evidence="1">
    <location>
        <begin position="595"/>
        <end position="637"/>
    </location>
</feature>
<reference evidence="2" key="1">
    <citation type="submission" date="2020-11" db="EMBL/GenBank/DDBJ databases">
        <authorList>
            <consortium name="DOE Joint Genome Institute"/>
            <person name="Ahrendt S."/>
            <person name="Riley R."/>
            <person name="Andreopoulos W."/>
            <person name="Labutti K."/>
            <person name="Pangilinan J."/>
            <person name="Ruiz-Duenas F.J."/>
            <person name="Barrasa J.M."/>
            <person name="Sanchez-Garcia M."/>
            <person name="Camarero S."/>
            <person name="Miyauchi S."/>
            <person name="Serrano A."/>
            <person name="Linde D."/>
            <person name="Babiker R."/>
            <person name="Drula E."/>
            <person name="Ayuso-Fernandez I."/>
            <person name="Pacheco R."/>
            <person name="Padilla G."/>
            <person name="Ferreira P."/>
            <person name="Barriuso J."/>
            <person name="Kellner H."/>
            <person name="Castanera R."/>
            <person name="Alfaro M."/>
            <person name="Ramirez L."/>
            <person name="Pisabarro A.G."/>
            <person name="Kuo A."/>
            <person name="Tritt A."/>
            <person name="Lipzen A."/>
            <person name="He G."/>
            <person name="Yan M."/>
            <person name="Ng V."/>
            <person name="Cullen D."/>
            <person name="Martin F."/>
            <person name="Rosso M.-N."/>
            <person name="Henrissat B."/>
            <person name="Hibbett D."/>
            <person name="Martinez A.T."/>
            <person name="Grigoriev I.V."/>
        </authorList>
    </citation>
    <scope>NUCLEOTIDE SEQUENCE</scope>
    <source>
        <strain evidence="2">CBS 247.69</strain>
    </source>
</reference>
<evidence type="ECO:0000256" key="1">
    <source>
        <dbReference type="SAM" id="MobiDB-lite"/>
    </source>
</evidence>
<feature type="region of interest" description="Disordered" evidence="1">
    <location>
        <begin position="194"/>
        <end position="251"/>
    </location>
</feature>
<accession>A0A9P5Y1E0</accession>
<evidence type="ECO:0000313" key="3">
    <source>
        <dbReference type="Proteomes" id="UP000807353"/>
    </source>
</evidence>
<feature type="compositionally biased region" description="Low complexity" evidence="1">
    <location>
        <begin position="610"/>
        <end position="619"/>
    </location>
</feature>
<keyword evidence="3" id="KW-1185">Reference proteome</keyword>
<comment type="caution">
    <text evidence="2">The sequence shown here is derived from an EMBL/GenBank/DDBJ whole genome shotgun (WGS) entry which is preliminary data.</text>
</comment>
<organism evidence="2 3">
    <name type="scientific">Collybia nuda</name>
    <dbReference type="NCBI Taxonomy" id="64659"/>
    <lineage>
        <taxon>Eukaryota</taxon>
        <taxon>Fungi</taxon>
        <taxon>Dikarya</taxon>
        <taxon>Basidiomycota</taxon>
        <taxon>Agaricomycotina</taxon>
        <taxon>Agaricomycetes</taxon>
        <taxon>Agaricomycetidae</taxon>
        <taxon>Agaricales</taxon>
        <taxon>Tricholomatineae</taxon>
        <taxon>Clitocybaceae</taxon>
        <taxon>Collybia</taxon>
    </lineage>
</organism>
<gene>
    <name evidence="2" type="ORF">BDZ94DRAFT_1265083</name>
</gene>
<protein>
    <submittedName>
        <fullName evidence="2">Uncharacterized protein</fullName>
    </submittedName>
</protein>